<reference evidence="9" key="2">
    <citation type="submission" date="2021-08" db="EMBL/GenBank/DDBJ databases">
        <authorList>
            <person name="Dalcin Martins P."/>
        </authorList>
    </citation>
    <scope>NUCLEOTIDE SEQUENCE</scope>
    <source>
        <strain evidence="9">MAG_39</strain>
    </source>
</reference>
<dbReference type="EMBL" id="JAIOIV010000132">
    <property type="protein sequence ID" value="MBZ0158012.1"/>
    <property type="molecule type" value="Genomic_DNA"/>
</dbReference>
<dbReference type="AlphaFoldDB" id="A0A953M308"/>
<evidence type="ECO:0000256" key="2">
    <source>
        <dbReference type="ARBA" id="ARBA00007400"/>
    </source>
</evidence>
<name>A0A953M308_9BACT</name>
<dbReference type="InterPro" id="IPR002656">
    <property type="entry name" value="Acyl_transf_3_dom"/>
</dbReference>
<dbReference type="PANTHER" id="PTHR40074:SF2">
    <property type="entry name" value="O-ACETYLTRANSFERASE WECH"/>
    <property type="match status" value="1"/>
</dbReference>
<keyword evidence="4 7" id="KW-0812">Transmembrane</keyword>
<evidence type="ECO:0000256" key="1">
    <source>
        <dbReference type="ARBA" id="ARBA00004651"/>
    </source>
</evidence>
<dbReference type="GO" id="GO:0005886">
    <property type="term" value="C:plasma membrane"/>
    <property type="evidence" value="ECO:0007669"/>
    <property type="project" value="UniProtKB-SubCell"/>
</dbReference>
<evidence type="ECO:0000256" key="3">
    <source>
        <dbReference type="ARBA" id="ARBA00022475"/>
    </source>
</evidence>
<feature type="domain" description="Acyltransferase 3" evidence="8">
    <location>
        <begin position="8"/>
        <end position="342"/>
    </location>
</feature>
<dbReference type="GO" id="GO:0016413">
    <property type="term" value="F:O-acetyltransferase activity"/>
    <property type="evidence" value="ECO:0007669"/>
    <property type="project" value="TreeGrafter"/>
</dbReference>
<feature type="transmembrane region" description="Helical" evidence="7">
    <location>
        <begin position="124"/>
        <end position="148"/>
    </location>
</feature>
<evidence type="ECO:0000313" key="9">
    <source>
        <dbReference type="EMBL" id="MBZ0158012.1"/>
    </source>
</evidence>
<comment type="subcellular location">
    <subcellularLocation>
        <location evidence="1">Cell membrane</location>
        <topology evidence="1">Multi-pass membrane protein</topology>
    </subcellularLocation>
</comment>
<comment type="caution">
    <text evidence="9">The sequence shown here is derived from an EMBL/GenBank/DDBJ whole genome shotgun (WGS) entry which is preliminary data.</text>
</comment>
<feature type="transmembrane region" description="Helical" evidence="7">
    <location>
        <begin position="284"/>
        <end position="304"/>
    </location>
</feature>
<dbReference type="Pfam" id="PF01757">
    <property type="entry name" value="Acyl_transf_3"/>
    <property type="match status" value="1"/>
</dbReference>
<evidence type="ECO:0000256" key="5">
    <source>
        <dbReference type="ARBA" id="ARBA00022989"/>
    </source>
</evidence>
<keyword evidence="9" id="KW-0808">Transferase</keyword>
<protein>
    <submittedName>
        <fullName evidence="9">Acyltransferase family protein</fullName>
    </submittedName>
</protein>
<feature type="transmembrane region" description="Helical" evidence="7">
    <location>
        <begin position="324"/>
        <end position="345"/>
    </location>
</feature>
<dbReference type="GO" id="GO:0009246">
    <property type="term" value="P:enterobacterial common antigen biosynthetic process"/>
    <property type="evidence" value="ECO:0007669"/>
    <property type="project" value="TreeGrafter"/>
</dbReference>
<comment type="similarity">
    <text evidence="2">Belongs to the acyltransferase 3 family.</text>
</comment>
<keyword evidence="9" id="KW-0012">Acyltransferase</keyword>
<feature type="transmembrane region" description="Helical" evidence="7">
    <location>
        <begin position="88"/>
        <end position="104"/>
    </location>
</feature>
<feature type="transmembrane region" description="Helical" evidence="7">
    <location>
        <begin position="155"/>
        <end position="173"/>
    </location>
</feature>
<keyword evidence="6 7" id="KW-0472">Membrane</keyword>
<feature type="transmembrane region" description="Helical" evidence="7">
    <location>
        <begin position="212"/>
        <end position="234"/>
    </location>
</feature>
<dbReference type="Proteomes" id="UP000705867">
    <property type="component" value="Unassembled WGS sequence"/>
</dbReference>
<feature type="transmembrane region" description="Helical" evidence="7">
    <location>
        <begin position="254"/>
        <end position="277"/>
    </location>
</feature>
<proteinExistence type="inferred from homology"/>
<organism evidence="9 10">
    <name type="scientific">Candidatus Nitrobium versatile</name>
    <dbReference type="NCBI Taxonomy" id="2884831"/>
    <lineage>
        <taxon>Bacteria</taxon>
        <taxon>Pseudomonadati</taxon>
        <taxon>Nitrospirota</taxon>
        <taxon>Nitrospiria</taxon>
        <taxon>Nitrospirales</taxon>
        <taxon>Nitrospiraceae</taxon>
        <taxon>Candidatus Nitrobium</taxon>
    </lineage>
</organism>
<accession>A0A953M308</accession>
<evidence type="ECO:0000259" key="8">
    <source>
        <dbReference type="Pfam" id="PF01757"/>
    </source>
</evidence>
<reference evidence="9" key="1">
    <citation type="journal article" date="2021" name="bioRxiv">
        <title>Unraveling nitrogen, sulfur and carbon metabolic pathways and microbial community transcriptional responses to substrate deprivation and toxicity stresses in a bioreactor mimicking anoxic brackish coastal sediment conditions.</title>
        <authorList>
            <person name="Martins P.D."/>
            <person name="Echeveste M.J."/>
            <person name="Arshad A."/>
            <person name="Kurth J."/>
            <person name="Ouboter H."/>
            <person name="Jetten M.S.M."/>
            <person name="Welte C.U."/>
        </authorList>
    </citation>
    <scope>NUCLEOTIDE SEQUENCE</scope>
    <source>
        <strain evidence="9">MAG_39</strain>
    </source>
</reference>
<keyword evidence="3" id="KW-1003">Cell membrane</keyword>
<evidence type="ECO:0000313" key="10">
    <source>
        <dbReference type="Proteomes" id="UP000705867"/>
    </source>
</evidence>
<evidence type="ECO:0000256" key="7">
    <source>
        <dbReference type="SAM" id="Phobius"/>
    </source>
</evidence>
<feature type="transmembrane region" description="Helical" evidence="7">
    <location>
        <begin position="51"/>
        <end position="68"/>
    </location>
</feature>
<evidence type="ECO:0000256" key="6">
    <source>
        <dbReference type="ARBA" id="ARBA00023136"/>
    </source>
</evidence>
<feature type="transmembrane region" description="Helical" evidence="7">
    <location>
        <begin position="179"/>
        <end position="200"/>
    </location>
</feature>
<sequence>MKEDNHLIWPDLLKILSIYAVILIHSAAPLLVRYHELGESWWWAGNLYDSLSRWCIPLFVILSGTFLLGKAQGNSLGHFLKRRLQRVLVPLLIWSFIYFLWRIYGNKENLAFSSFLPLLLMEPVYYHLWFLYLIIGLYLLAPVLSIYLKYADHKNVLYFLSLWFLLGSLLPFAESYFEIRTYLSIGTSNSPLKFLGYFILGHFLRDLQLRPAQAILFILLFLFAFFITAYGTYYSTVRQNAGRFDSTFYEYFSVNVFSMSLSLYLVGKSAALPAFFVRMENRFGVFRATAACVPGIYLVHALLIEIAKEGMLGFSFNQLTFPPAIGIPVFALAIFLVSFLIIFIIKQLPLLRNIVP</sequence>
<dbReference type="PANTHER" id="PTHR40074">
    <property type="entry name" value="O-ACETYLTRANSFERASE WECH"/>
    <property type="match status" value="1"/>
</dbReference>
<gene>
    <name evidence="9" type="ORF">K8I29_17585</name>
</gene>
<keyword evidence="5 7" id="KW-1133">Transmembrane helix</keyword>
<evidence type="ECO:0000256" key="4">
    <source>
        <dbReference type="ARBA" id="ARBA00022692"/>
    </source>
</evidence>
<feature type="transmembrane region" description="Helical" evidence="7">
    <location>
        <begin position="12"/>
        <end position="31"/>
    </location>
</feature>